<sequence>MSESSSETGEKNSSVAGLCSRESKEEDAINEFFFGKVHQDVEGWGNNDVNRLMEDIELMGVGLDDSIIKTNEKSGAMFVGNMDHMEILKGNKSGNDRSWVQAVLKQVDGDKVLLEEDDVGLVTNGKVFECPNSGPLLAHDPKKV</sequence>
<evidence type="ECO:0000313" key="3">
    <source>
        <dbReference type="Proteomes" id="UP001396334"/>
    </source>
</evidence>
<name>A0ABR2SXQ3_9ROSI</name>
<keyword evidence="3" id="KW-1185">Reference proteome</keyword>
<gene>
    <name evidence="2" type="ORF">V6N11_031465</name>
</gene>
<proteinExistence type="predicted"/>
<dbReference type="EMBL" id="JBBPBN010000010">
    <property type="protein sequence ID" value="KAK9030027.1"/>
    <property type="molecule type" value="Genomic_DNA"/>
</dbReference>
<dbReference type="Proteomes" id="UP001396334">
    <property type="component" value="Unassembled WGS sequence"/>
</dbReference>
<evidence type="ECO:0000256" key="1">
    <source>
        <dbReference type="SAM" id="MobiDB-lite"/>
    </source>
</evidence>
<evidence type="ECO:0000313" key="2">
    <source>
        <dbReference type="EMBL" id="KAK9030027.1"/>
    </source>
</evidence>
<accession>A0ABR2SXQ3</accession>
<feature type="compositionally biased region" description="Polar residues" evidence="1">
    <location>
        <begin position="1"/>
        <end position="15"/>
    </location>
</feature>
<reference evidence="2 3" key="1">
    <citation type="journal article" date="2024" name="G3 (Bethesda)">
        <title>Genome assembly of Hibiscus sabdariffa L. provides insights into metabolisms of medicinal natural products.</title>
        <authorList>
            <person name="Kim T."/>
        </authorList>
    </citation>
    <scope>NUCLEOTIDE SEQUENCE [LARGE SCALE GENOMIC DNA]</scope>
    <source>
        <strain evidence="2">TK-2024</strain>
        <tissue evidence="2">Old leaves</tissue>
    </source>
</reference>
<comment type="caution">
    <text evidence="2">The sequence shown here is derived from an EMBL/GenBank/DDBJ whole genome shotgun (WGS) entry which is preliminary data.</text>
</comment>
<organism evidence="2 3">
    <name type="scientific">Hibiscus sabdariffa</name>
    <name type="common">roselle</name>
    <dbReference type="NCBI Taxonomy" id="183260"/>
    <lineage>
        <taxon>Eukaryota</taxon>
        <taxon>Viridiplantae</taxon>
        <taxon>Streptophyta</taxon>
        <taxon>Embryophyta</taxon>
        <taxon>Tracheophyta</taxon>
        <taxon>Spermatophyta</taxon>
        <taxon>Magnoliopsida</taxon>
        <taxon>eudicotyledons</taxon>
        <taxon>Gunneridae</taxon>
        <taxon>Pentapetalae</taxon>
        <taxon>rosids</taxon>
        <taxon>malvids</taxon>
        <taxon>Malvales</taxon>
        <taxon>Malvaceae</taxon>
        <taxon>Malvoideae</taxon>
        <taxon>Hibiscus</taxon>
    </lineage>
</organism>
<feature type="region of interest" description="Disordered" evidence="1">
    <location>
        <begin position="1"/>
        <end position="23"/>
    </location>
</feature>
<protein>
    <submittedName>
        <fullName evidence="2">Uncharacterized protein</fullName>
    </submittedName>
</protein>